<dbReference type="InterPro" id="IPR018145">
    <property type="entry name" value="CagE_TrbE_VirB_cntrl_dom"/>
</dbReference>
<dbReference type="Pfam" id="PF03135">
    <property type="entry name" value="CagE_TrbE_VirB"/>
    <property type="match status" value="1"/>
</dbReference>
<dbReference type="Proteomes" id="UP000672657">
    <property type="component" value="Unassembled WGS sequence"/>
</dbReference>
<keyword evidence="6" id="KW-1185">Reference proteome</keyword>
<comment type="caution">
    <text evidence="5">The sequence shown here is derived from an EMBL/GenBank/DDBJ whole genome shotgun (WGS) entry which is preliminary data.</text>
</comment>
<dbReference type="InterPro" id="IPR051162">
    <property type="entry name" value="T4SS_component"/>
</dbReference>
<dbReference type="RefSeq" id="WP_211955850.1">
    <property type="nucleotide sequence ID" value="NZ_CAJPVI010000033.1"/>
</dbReference>
<keyword evidence="2" id="KW-0547">Nucleotide-binding</keyword>
<evidence type="ECO:0000313" key="5">
    <source>
        <dbReference type="EMBL" id="CAG2155407.1"/>
    </source>
</evidence>
<dbReference type="SUPFAM" id="SSF52540">
    <property type="entry name" value="P-loop containing nucleoside triphosphate hydrolases"/>
    <property type="match status" value="1"/>
</dbReference>
<dbReference type="EMBL" id="CAJPVI010000033">
    <property type="protein sequence ID" value="CAG2155407.1"/>
    <property type="molecule type" value="Genomic_DNA"/>
</dbReference>
<keyword evidence="3" id="KW-0067">ATP-binding</keyword>
<evidence type="ECO:0000256" key="3">
    <source>
        <dbReference type="ARBA" id="ARBA00022840"/>
    </source>
</evidence>
<evidence type="ECO:0000256" key="1">
    <source>
        <dbReference type="ARBA" id="ARBA00006512"/>
    </source>
</evidence>
<feature type="domain" description="CagE TrbE VirB component of type IV transporter system central" evidence="4">
    <location>
        <begin position="301"/>
        <end position="409"/>
    </location>
</feature>
<dbReference type="Gene3D" id="3.40.50.300">
    <property type="entry name" value="P-loop containing nucleotide triphosphate hydrolases"/>
    <property type="match status" value="1"/>
</dbReference>
<protein>
    <submittedName>
        <fullName evidence="5">Type IV secretion system protein virB4</fullName>
    </submittedName>
</protein>
<accession>A0ABN7Q376</accession>
<evidence type="ECO:0000256" key="2">
    <source>
        <dbReference type="ARBA" id="ARBA00022741"/>
    </source>
</evidence>
<evidence type="ECO:0000259" key="4">
    <source>
        <dbReference type="Pfam" id="PF03135"/>
    </source>
</evidence>
<reference evidence="5 6" key="1">
    <citation type="submission" date="2021-03" db="EMBL/GenBank/DDBJ databases">
        <authorList>
            <person name="Peeters C."/>
        </authorList>
    </citation>
    <scope>NUCLEOTIDE SEQUENCE [LARGE SCALE GENOMIC DNA]</scope>
    <source>
        <strain evidence="5 6">LMG 26411</strain>
    </source>
</reference>
<comment type="similarity">
    <text evidence="1">Belongs to the TrbE/VirB4 family.</text>
</comment>
<organism evidence="5 6">
    <name type="scientific">Cupriavidus numazuensis</name>
    <dbReference type="NCBI Taxonomy" id="221992"/>
    <lineage>
        <taxon>Bacteria</taxon>
        <taxon>Pseudomonadati</taxon>
        <taxon>Pseudomonadota</taxon>
        <taxon>Betaproteobacteria</taxon>
        <taxon>Burkholderiales</taxon>
        <taxon>Burkholderiaceae</taxon>
        <taxon>Cupriavidus</taxon>
    </lineage>
</organism>
<evidence type="ECO:0000313" key="6">
    <source>
        <dbReference type="Proteomes" id="UP000672657"/>
    </source>
</evidence>
<sequence>MLKLKLKRRPLAELAPWLTSITPELVLNKDGSLLATYEFQGVDADSPDSSDIESARNQLDQACRSFDHRITAWWRLRHRRARGYVEGEFDSPADARLDALNRAHMTTGAYFHNTHSLALAYTPETGIARFFDKVGHHMTVGGRSVYASLYEAMKDTLFARSAFAFDLEKVNADARRFESILDAFTGGVPRLKPRRLVMQDAFAALHQTANPSVPPRRVRYPVTLLDTHLTESEVVVGAERLLFESAHGKRHVAIVAVKEWMSFQEAALDSLMQIDAELDICIMYRFLDTARAAAYIEKVRRFYKMASLNVRAILKQYLAKEEAENDEGREELAKEAGKALKRLTADSTQHGFANISIVIYADSETQCEDAVSDVVGALTNAGFGAIREKANLMPAWNSTLPGRWDKQRRLQFVETPAVSDIAPVRSVMPGPTRNDWLSEKVGKEVPPLTCLPTRHRTAQRVDLHQPGGNAHLLVIGPIGAGKSVLLNFLVSQAGRHDARRIRFDKDRSTRITTLLSGGKFVDATGKFQAATRTNPLSLLSDPANFAYVTEWVALAIEDEDYSISPQQRQDIFEAVKILAGYERDSWTLGRLATLLHDSLRERLQIWLQGGQYGHFFDHTEDAFEVSDNLSIEMGDLLLNFPRAGALFMDYAFYRISQTLGTRYTIIEVEEIGFFFSSKRFYERFEMWIVTIRKLNAALWGATQSLKQLARVADFEILKENIGNFIYLPNSQAKTTKYLYKDTFGLTDDQIQMISDAVPNRDYLLITRNQTRMLQSTFSDEMVAMLRSDGVAQGICDRHYASGAPDWQDNYVREMLARAA</sequence>
<dbReference type="PANTHER" id="PTHR30121">
    <property type="entry name" value="UNCHARACTERIZED PROTEIN YJGR-RELATED"/>
    <property type="match status" value="1"/>
</dbReference>
<dbReference type="PANTHER" id="PTHR30121:SF12">
    <property type="entry name" value="TYPE IV SECRETION SYSTEM PROTEIN CAGE"/>
    <property type="match status" value="1"/>
</dbReference>
<proteinExistence type="inferred from homology"/>
<dbReference type="InterPro" id="IPR027417">
    <property type="entry name" value="P-loop_NTPase"/>
</dbReference>
<gene>
    <name evidence="5" type="primary">virB4</name>
    <name evidence="5" type="ORF">LMG26411_04931</name>
</gene>
<name>A0ABN7Q376_9BURK</name>